<evidence type="ECO:0000256" key="1">
    <source>
        <dbReference type="ARBA" id="ARBA00004245"/>
    </source>
</evidence>
<dbReference type="InterPro" id="IPR027640">
    <property type="entry name" value="Kinesin-like_fam"/>
</dbReference>
<feature type="domain" description="Kinesin motor" evidence="14">
    <location>
        <begin position="6"/>
        <end position="329"/>
    </location>
</feature>
<feature type="compositionally biased region" description="Polar residues" evidence="13">
    <location>
        <begin position="395"/>
        <end position="417"/>
    </location>
</feature>
<comment type="function">
    <text evidence="9">Kinesin is a microtubule-associated force-producing protein that may play a role in organelle transport. Its motor activity is directed toward the microtubule's plus end.</text>
</comment>
<dbReference type="InterPro" id="IPR036961">
    <property type="entry name" value="Kinesin_motor_dom_sf"/>
</dbReference>
<dbReference type="FunFam" id="3.40.850.10:FF:000031">
    <property type="entry name" value="Kinesin-like protein"/>
    <property type="match status" value="1"/>
</dbReference>
<dbReference type="GO" id="GO:0007018">
    <property type="term" value="P:microtubule-based movement"/>
    <property type="evidence" value="ECO:0007669"/>
    <property type="project" value="InterPro"/>
</dbReference>
<dbReference type="GO" id="GO:0005524">
    <property type="term" value="F:ATP binding"/>
    <property type="evidence" value="ECO:0007669"/>
    <property type="project" value="UniProtKB-UniRule"/>
</dbReference>
<reference evidence="15" key="1">
    <citation type="journal article" date="2020" name="Stud. Mycol.">
        <title>101 Dothideomycetes genomes: a test case for predicting lifestyles and emergence of pathogens.</title>
        <authorList>
            <person name="Haridas S."/>
            <person name="Albert R."/>
            <person name="Binder M."/>
            <person name="Bloem J."/>
            <person name="Labutti K."/>
            <person name="Salamov A."/>
            <person name="Andreopoulos B."/>
            <person name="Baker S."/>
            <person name="Barry K."/>
            <person name="Bills G."/>
            <person name="Bluhm B."/>
            <person name="Cannon C."/>
            <person name="Castanera R."/>
            <person name="Culley D."/>
            <person name="Daum C."/>
            <person name="Ezra D."/>
            <person name="Gonzalez J."/>
            <person name="Henrissat B."/>
            <person name="Kuo A."/>
            <person name="Liang C."/>
            <person name="Lipzen A."/>
            <person name="Lutzoni F."/>
            <person name="Magnuson J."/>
            <person name="Mondo S."/>
            <person name="Nolan M."/>
            <person name="Ohm R."/>
            <person name="Pangilinan J."/>
            <person name="Park H.-J."/>
            <person name="Ramirez L."/>
            <person name="Alfaro M."/>
            <person name="Sun H."/>
            <person name="Tritt A."/>
            <person name="Yoshinaga Y."/>
            <person name="Zwiers L.-H."/>
            <person name="Turgeon B."/>
            <person name="Goodwin S."/>
            <person name="Spatafora J."/>
            <person name="Crous P."/>
            <person name="Grigoriev I."/>
        </authorList>
    </citation>
    <scope>NUCLEOTIDE SEQUENCE</scope>
    <source>
        <strain evidence="15">CBS 107.79</strain>
    </source>
</reference>
<dbReference type="CDD" id="cd23649">
    <property type="entry name" value="Khc_CBD_cc"/>
    <property type="match status" value="1"/>
</dbReference>
<dbReference type="Proteomes" id="UP000800036">
    <property type="component" value="Unassembled WGS sequence"/>
</dbReference>
<keyword evidence="16" id="KW-1185">Reference proteome</keyword>
<dbReference type="GO" id="GO:0008017">
    <property type="term" value="F:microtubule binding"/>
    <property type="evidence" value="ECO:0007669"/>
    <property type="project" value="InterPro"/>
</dbReference>
<feature type="coiled-coil region" evidence="12">
    <location>
        <begin position="639"/>
        <end position="722"/>
    </location>
</feature>
<keyword evidence="4 10" id="KW-0547">Nucleotide-binding</keyword>
<accession>A0A6A5VVY2</accession>
<proteinExistence type="inferred from homology"/>
<evidence type="ECO:0000256" key="5">
    <source>
        <dbReference type="ARBA" id="ARBA00022840"/>
    </source>
</evidence>
<dbReference type="OrthoDB" id="3176171at2759"/>
<dbReference type="PRINTS" id="PR00380">
    <property type="entry name" value="KINESINHEAVY"/>
</dbReference>
<feature type="binding site" evidence="10">
    <location>
        <begin position="87"/>
        <end position="94"/>
    </location>
    <ligand>
        <name>ATP</name>
        <dbReference type="ChEBI" id="CHEBI:30616"/>
    </ligand>
</feature>
<comment type="similarity">
    <text evidence="10 11">Belongs to the TRAFAC class myosin-kinesin ATPase superfamily. Kinesin family.</text>
</comment>
<evidence type="ECO:0000256" key="13">
    <source>
        <dbReference type="SAM" id="MobiDB-lite"/>
    </source>
</evidence>
<evidence type="ECO:0000313" key="16">
    <source>
        <dbReference type="Proteomes" id="UP000800036"/>
    </source>
</evidence>
<organism evidence="15 16">
    <name type="scientific">Bimuria novae-zelandiae CBS 107.79</name>
    <dbReference type="NCBI Taxonomy" id="1447943"/>
    <lineage>
        <taxon>Eukaryota</taxon>
        <taxon>Fungi</taxon>
        <taxon>Dikarya</taxon>
        <taxon>Ascomycota</taxon>
        <taxon>Pezizomycotina</taxon>
        <taxon>Dothideomycetes</taxon>
        <taxon>Pleosporomycetidae</taxon>
        <taxon>Pleosporales</taxon>
        <taxon>Massarineae</taxon>
        <taxon>Didymosphaeriaceae</taxon>
        <taxon>Bimuria</taxon>
    </lineage>
</organism>
<evidence type="ECO:0000256" key="6">
    <source>
        <dbReference type="ARBA" id="ARBA00023054"/>
    </source>
</evidence>
<dbReference type="GO" id="GO:0005874">
    <property type="term" value="C:microtubule"/>
    <property type="evidence" value="ECO:0007669"/>
    <property type="project" value="UniProtKB-KW"/>
</dbReference>
<keyword evidence="3 11" id="KW-0493">Microtubule</keyword>
<dbReference type="InterPro" id="IPR019821">
    <property type="entry name" value="Kinesin_motor_CS"/>
</dbReference>
<dbReference type="Pfam" id="PF00225">
    <property type="entry name" value="Kinesin"/>
    <property type="match status" value="1"/>
</dbReference>
<evidence type="ECO:0000256" key="10">
    <source>
        <dbReference type="PROSITE-ProRule" id="PRU00283"/>
    </source>
</evidence>
<evidence type="ECO:0000256" key="9">
    <source>
        <dbReference type="ARBA" id="ARBA00056728"/>
    </source>
</evidence>
<comment type="subcellular location">
    <subcellularLocation>
        <location evidence="1">Cytoplasm</location>
        <location evidence="1">Cytoskeleton</location>
    </subcellularLocation>
</comment>
<evidence type="ECO:0000256" key="11">
    <source>
        <dbReference type="RuleBase" id="RU000394"/>
    </source>
</evidence>
<feature type="region of interest" description="Disordered" evidence="13">
    <location>
        <begin position="923"/>
        <end position="944"/>
    </location>
</feature>
<dbReference type="PANTHER" id="PTHR47968:SF75">
    <property type="entry name" value="CENTROMERE-ASSOCIATED PROTEIN E"/>
    <property type="match status" value="1"/>
</dbReference>
<dbReference type="CDD" id="cd01369">
    <property type="entry name" value="KISc_KHC_KIF5"/>
    <property type="match status" value="1"/>
</dbReference>
<keyword evidence="5 10" id="KW-0067">ATP-binding</keyword>
<evidence type="ECO:0000256" key="12">
    <source>
        <dbReference type="SAM" id="Coils"/>
    </source>
</evidence>
<feature type="coiled-coil region" evidence="12">
    <location>
        <begin position="789"/>
        <end position="876"/>
    </location>
</feature>
<evidence type="ECO:0000256" key="2">
    <source>
        <dbReference type="ARBA" id="ARBA00022490"/>
    </source>
</evidence>
<evidence type="ECO:0000256" key="8">
    <source>
        <dbReference type="ARBA" id="ARBA00023212"/>
    </source>
</evidence>
<dbReference type="PROSITE" id="PS00411">
    <property type="entry name" value="KINESIN_MOTOR_1"/>
    <property type="match status" value="1"/>
</dbReference>
<keyword evidence="2" id="KW-0963">Cytoplasm</keyword>
<feature type="region of interest" description="Disordered" evidence="13">
    <location>
        <begin position="376"/>
        <end position="442"/>
    </location>
</feature>
<dbReference type="PANTHER" id="PTHR47968">
    <property type="entry name" value="CENTROMERE PROTEIN E"/>
    <property type="match status" value="1"/>
</dbReference>
<sequence>MSSSNTIKVVARFRPQNKIEIASGGEPIVEFKDEDTCSISSKEASGSFTFDRVFDMKSRQQEVFDYSIRPTVDDILNGYNGTVFAYGQTGAGKSYTMMGTGIEDEAGKGIIPRIVEQIFASIISSASDIEYTVRVSYMEIYMERIRDLLMPHNDNLPVHEEKNRGVYVKGLLEVYVSSVEEVYEVMRRGGDARAVSATNMNAESSRSHSIFVITVAQKNITTGSQKSGQLFLVDLAGSEKVGKTGASGQTLEEAKKINKSLSALGMVINSLTDGKSSHVPYRDSKLTRILQESLGGNSRTTLIINCSPSSYNDSETLSTLRFGMRAKSIKNKAKVNQELSPAELKAMLKKAQGQITTFEGYIASLEGEVQLWRGGEPVPKERWTPALETGAPSKKSPSTPSRAQTPSRLDATKSSEIPSRPDSRLDVERAPTPSIPLEKDEKDEFLRRENELQDQVAEKETLVARIEEQLRAAKEELSYFKERDSKSSKDIERMATELNELKMQIEKLNYEGKEGQITMDGLKDANAELTAELDDVKQQLLDARMNAKESTAALDEKKKKKAEAMAQMMAGFDLGGEVFSDNERSIQKMIEQLDALHKLSASGEAVAPDAIQDIREKLVETQGIVRQAELSLNTRNEQDDTHNRRREALEQRLANLQQQYEELCEKNLSDEDKDEIKSRLAEAYAARQEGNVELVQELKADLARKSEQNSQLTADIESLQQRIKSGAIANGVANGINGKSVQQQIAEFDNMKKNLMRDLQNRCERVVELEISLDETREQYNNVLKSSNNRAQQKKMMFLERNLEQLTVVQRQLVEQNSSLKKEVAIAERKLIARNERIQSLEQLLQDSQEKLTAANHRFEAQLTAVKERLEAAKQGSTRGLGSPTAGASFAFGGAVGSRVAKPIRGGGPAHDGPVHAVVGNLQSQEGSTQQSGKRTSWFFNKGS</sequence>
<protein>
    <recommendedName>
        <fullName evidence="11">Kinesin-like protein</fullName>
    </recommendedName>
</protein>
<evidence type="ECO:0000256" key="4">
    <source>
        <dbReference type="ARBA" id="ARBA00022741"/>
    </source>
</evidence>
<dbReference type="AlphaFoldDB" id="A0A6A5VVY2"/>
<dbReference type="PROSITE" id="PS50067">
    <property type="entry name" value="KINESIN_MOTOR_2"/>
    <property type="match status" value="1"/>
</dbReference>
<name>A0A6A5VVY2_9PLEO</name>
<feature type="coiled-coil region" evidence="12">
    <location>
        <begin position="442"/>
        <end position="567"/>
    </location>
</feature>
<feature type="compositionally biased region" description="Basic and acidic residues" evidence="13">
    <location>
        <begin position="419"/>
        <end position="429"/>
    </location>
</feature>
<evidence type="ECO:0000259" key="14">
    <source>
        <dbReference type="PROSITE" id="PS50067"/>
    </source>
</evidence>
<gene>
    <name evidence="15" type="ORF">BU23DRAFT_550698</name>
</gene>
<keyword evidence="7 10" id="KW-0505">Motor protein</keyword>
<dbReference type="Gene3D" id="3.40.850.10">
    <property type="entry name" value="Kinesin motor domain"/>
    <property type="match status" value="1"/>
</dbReference>
<dbReference type="SMART" id="SM00129">
    <property type="entry name" value="KISc"/>
    <property type="match status" value="1"/>
</dbReference>
<evidence type="ECO:0000256" key="7">
    <source>
        <dbReference type="ARBA" id="ARBA00023175"/>
    </source>
</evidence>
<dbReference type="SUPFAM" id="SSF52540">
    <property type="entry name" value="P-loop containing nucleoside triphosphate hydrolases"/>
    <property type="match status" value="1"/>
</dbReference>
<keyword evidence="8" id="KW-0206">Cytoskeleton</keyword>
<dbReference type="InterPro" id="IPR001752">
    <property type="entry name" value="Kinesin_motor_dom"/>
</dbReference>
<dbReference type="InterPro" id="IPR059182">
    <property type="entry name" value="Khc_C"/>
</dbReference>
<evidence type="ECO:0000256" key="3">
    <source>
        <dbReference type="ARBA" id="ARBA00022701"/>
    </source>
</evidence>
<keyword evidence="6 12" id="KW-0175">Coiled coil</keyword>
<dbReference type="InterPro" id="IPR027417">
    <property type="entry name" value="P-loop_NTPase"/>
</dbReference>
<dbReference type="EMBL" id="ML976663">
    <property type="protein sequence ID" value="KAF1977377.1"/>
    <property type="molecule type" value="Genomic_DNA"/>
</dbReference>
<evidence type="ECO:0000313" key="15">
    <source>
        <dbReference type="EMBL" id="KAF1977377.1"/>
    </source>
</evidence>
<dbReference type="Gene3D" id="1.10.287.1490">
    <property type="match status" value="1"/>
</dbReference>
<dbReference type="GO" id="GO:0003777">
    <property type="term" value="F:microtubule motor activity"/>
    <property type="evidence" value="ECO:0007669"/>
    <property type="project" value="InterPro"/>
</dbReference>